<dbReference type="AlphaFoldDB" id="A0A4D9DDY1"/>
<feature type="domain" description="Complex 1 LYR protein" evidence="2">
    <location>
        <begin position="7"/>
        <end position="59"/>
    </location>
</feature>
<dbReference type="EMBL" id="SDOX01000005">
    <property type="protein sequence ID" value="TFJ87795.1"/>
    <property type="molecule type" value="Genomic_DNA"/>
</dbReference>
<protein>
    <recommendedName>
        <fullName evidence="2">Complex 1 LYR protein domain-containing protein</fullName>
    </recommendedName>
</protein>
<evidence type="ECO:0000313" key="3">
    <source>
        <dbReference type="EMBL" id="TFJ87795.1"/>
    </source>
</evidence>
<dbReference type="OrthoDB" id="190541at2759"/>
<organism evidence="3 4">
    <name type="scientific">Nannochloropsis salina CCMP1776</name>
    <dbReference type="NCBI Taxonomy" id="1027361"/>
    <lineage>
        <taxon>Eukaryota</taxon>
        <taxon>Sar</taxon>
        <taxon>Stramenopiles</taxon>
        <taxon>Ochrophyta</taxon>
        <taxon>Eustigmatophyceae</taxon>
        <taxon>Eustigmatales</taxon>
        <taxon>Monodopsidaceae</taxon>
        <taxon>Microchloropsis</taxon>
        <taxon>Microchloropsis salina</taxon>
    </lineage>
</organism>
<reference evidence="3 4" key="1">
    <citation type="submission" date="2019-01" db="EMBL/GenBank/DDBJ databases">
        <title>Nuclear Genome Assembly of the Microalgal Biofuel strain Nannochloropsis salina CCMP1776.</title>
        <authorList>
            <person name="Hovde B."/>
        </authorList>
    </citation>
    <scope>NUCLEOTIDE SEQUENCE [LARGE SCALE GENOMIC DNA]</scope>
    <source>
        <strain evidence="3 4">CCMP1776</strain>
    </source>
</reference>
<evidence type="ECO:0000313" key="4">
    <source>
        <dbReference type="Proteomes" id="UP000355283"/>
    </source>
</evidence>
<proteinExistence type="inferred from homology"/>
<dbReference type="Proteomes" id="UP000355283">
    <property type="component" value="Unassembled WGS sequence"/>
</dbReference>
<dbReference type="InterPro" id="IPR008011">
    <property type="entry name" value="Complex1_LYR_dom"/>
</dbReference>
<dbReference type="InterPro" id="IPR045291">
    <property type="entry name" value="Complex1_LYR_LYRM9"/>
</dbReference>
<keyword evidence="4" id="KW-1185">Reference proteome</keyword>
<dbReference type="PANTHER" id="PTHR36758:SF1">
    <property type="entry name" value="OS01G0342800 PROTEIN"/>
    <property type="match status" value="1"/>
</dbReference>
<dbReference type="CDD" id="cd20269">
    <property type="entry name" value="Complex1_LYR_LYRM9"/>
    <property type="match status" value="1"/>
</dbReference>
<accession>A0A4D9DDY1</accession>
<sequence length="77" mass="9426">MSYPASAVALYRRVLRSLRQFDDPGKKWYYRNWTRNNIATFDDEDDPERLQQLLQKGEEHRVWIMKKYHLKDIPGNR</sequence>
<gene>
    <name evidence="3" type="ORF">NSK_001142</name>
</gene>
<evidence type="ECO:0000256" key="1">
    <source>
        <dbReference type="ARBA" id="ARBA00025757"/>
    </source>
</evidence>
<comment type="caution">
    <text evidence="3">The sequence shown here is derived from an EMBL/GenBank/DDBJ whole genome shotgun (WGS) entry which is preliminary data.</text>
</comment>
<evidence type="ECO:0000259" key="2">
    <source>
        <dbReference type="Pfam" id="PF05347"/>
    </source>
</evidence>
<comment type="similarity">
    <text evidence="1">Belongs to the complex I LYR family. LYRM9 subfamily.</text>
</comment>
<dbReference type="Pfam" id="PF05347">
    <property type="entry name" value="Complex1_LYR"/>
    <property type="match status" value="1"/>
</dbReference>
<name>A0A4D9DDY1_9STRA</name>
<dbReference type="PANTHER" id="PTHR36758">
    <property type="entry name" value="OS01G0342800 PROTEIN"/>
    <property type="match status" value="1"/>
</dbReference>